<accession>A0A0J6VFB2</accession>
<feature type="transmembrane region" description="Helical" evidence="1">
    <location>
        <begin position="308"/>
        <end position="332"/>
    </location>
</feature>
<comment type="caution">
    <text evidence="2">The sequence shown here is derived from an EMBL/GenBank/DDBJ whole genome shotgun (WGS) entry which is preliminary data.</text>
</comment>
<proteinExistence type="predicted"/>
<feature type="transmembrane region" description="Helical" evidence="1">
    <location>
        <begin position="54"/>
        <end position="75"/>
    </location>
</feature>
<dbReference type="EMBL" id="JYNX01000089">
    <property type="protein sequence ID" value="KMO69705.1"/>
    <property type="molecule type" value="Genomic_DNA"/>
</dbReference>
<organism evidence="2 3">
    <name type="scientific">Mycolicibacterium chubuense</name>
    <name type="common">Mycobacterium chubuense</name>
    <dbReference type="NCBI Taxonomy" id="1800"/>
    <lineage>
        <taxon>Bacteria</taxon>
        <taxon>Bacillati</taxon>
        <taxon>Actinomycetota</taxon>
        <taxon>Actinomycetes</taxon>
        <taxon>Mycobacteriales</taxon>
        <taxon>Mycobacteriaceae</taxon>
        <taxon>Mycolicibacterium</taxon>
    </lineage>
</organism>
<dbReference type="Proteomes" id="UP000036176">
    <property type="component" value="Unassembled WGS sequence"/>
</dbReference>
<dbReference type="PATRIC" id="fig|1800.3.peg.5543"/>
<feature type="transmembrane region" description="Helical" evidence="1">
    <location>
        <begin position="120"/>
        <end position="143"/>
    </location>
</feature>
<feature type="transmembrane region" description="Helical" evidence="1">
    <location>
        <begin position="261"/>
        <end position="279"/>
    </location>
</feature>
<keyword evidence="3" id="KW-1185">Reference proteome</keyword>
<evidence type="ECO:0008006" key="4">
    <source>
        <dbReference type="Google" id="ProtNLM"/>
    </source>
</evidence>
<evidence type="ECO:0000313" key="3">
    <source>
        <dbReference type="Proteomes" id="UP000036176"/>
    </source>
</evidence>
<reference evidence="2 3" key="1">
    <citation type="journal article" date="2015" name="Genome Biol. Evol.">
        <title>Characterization of Three Mycobacterium spp. with Potential Use in Bioremediation by Genome Sequencing and Comparative Genomics.</title>
        <authorList>
            <person name="Das S."/>
            <person name="Pettersson B.M."/>
            <person name="Behra P.R."/>
            <person name="Ramesh M."/>
            <person name="Dasgupta S."/>
            <person name="Bhattacharya A."/>
            <person name="Kirsebom L.A."/>
        </authorList>
    </citation>
    <scope>NUCLEOTIDE SEQUENCE [LARGE SCALE GENOMIC DNA]</scope>
    <source>
        <strain evidence="2 3">DSM 44219</strain>
    </source>
</reference>
<keyword evidence="1" id="KW-0812">Transmembrane</keyword>
<feature type="transmembrane region" description="Helical" evidence="1">
    <location>
        <begin position="215"/>
        <end position="240"/>
    </location>
</feature>
<sequence length="463" mass="51616">MISPRGIQFRRVCVGDIPTPPRGRTRLIAKGWAATMVVVAAPWHPATRIAFRFCFVYFGAFCLTFAQIVFVYAGILTRWLPPDAVIWQMTRIEPILTWVGRHVFGIEAVLHRDSNSGDQAVIWVMVFVYVVFAAVATLIWSVLDRRRREYTRLHAWFLVFVRLSLAGQMLFYGIAKVIPTQMPPPPLAALLRPFGDLSPASVLWLQVGSSQPYEIALGAVEVVAGLLLFFGRTATLGALLSAMSMAQVFLLNMSYDVPVKILSLHLLLLSLILLAPQIGRLADVLVWQRPSEPTTQPPLFTDARSNRIAAGVVAALGVWVLVGCLVAGVTAWRDYGGGREKPELYGIWEVDRFTAGGTETPPLTTDPKRWQRVVFDDVGTLTYQLMNGTLVDEPIAFDSAGRTIALPAREETLRYARPAPDRLLLDGTLDGQQVSMSLERRDPDSFELRSRGFHWVQDYPHFA</sequence>
<dbReference type="AlphaFoldDB" id="A0A0J6VFB2"/>
<feature type="transmembrane region" description="Helical" evidence="1">
    <location>
        <begin position="155"/>
        <end position="175"/>
    </location>
</feature>
<protein>
    <recommendedName>
        <fullName evidence="4">DoxX</fullName>
    </recommendedName>
</protein>
<evidence type="ECO:0000313" key="2">
    <source>
        <dbReference type="EMBL" id="KMO69705.1"/>
    </source>
</evidence>
<keyword evidence="1" id="KW-1133">Transmembrane helix</keyword>
<name>A0A0J6VFB2_MYCCU</name>
<keyword evidence="1" id="KW-0472">Membrane</keyword>
<evidence type="ECO:0000256" key="1">
    <source>
        <dbReference type="SAM" id="Phobius"/>
    </source>
</evidence>
<gene>
    <name evidence="2" type="ORF">MCHUDSM44219_05506</name>
</gene>